<reference evidence="1" key="1">
    <citation type="submission" date="2014-11" db="EMBL/GenBank/DDBJ databases">
        <authorList>
            <person name="Amaro Gonzalez C."/>
        </authorList>
    </citation>
    <scope>NUCLEOTIDE SEQUENCE</scope>
</reference>
<proteinExistence type="predicted"/>
<name>A0A0E9TRD5_ANGAN</name>
<dbReference type="AlphaFoldDB" id="A0A0E9TRD5"/>
<dbReference type="EMBL" id="GBXM01052436">
    <property type="protein sequence ID" value="JAH56141.1"/>
    <property type="molecule type" value="Transcribed_RNA"/>
</dbReference>
<organism evidence="1">
    <name type="scientific">Anguilla anguilla</name>
    <name type="common">European freshwater eel</name>
    <name type="synonym">Muraena anguilla</name>
    <dbReference type="NCBI Taxonomy" id="7936"/>
    <lineage>
        <taxon>Eukaryota</taxon>
        <taxon>Metazoa</taxon>
        <taxon>Chordata</taxon>
        <taxon>Craniata</taxon>
        <taxon>Vertebrata</taxon>
        <taxon>Euteleostomi</taxon>
        <taxon>Actinopterygii</taxon>
        <taxon>Neopterygii</taxon>
        <taxon>Teleostei</taxon>
        <taxon>Anguilliformes</taxon>
        <taxon>Anguillidae</taxon>
        <taxon>Anguilla</taxon>
    </lineage>
</organism>
<protein>
    <submittedName>
        <fullName evidence="1">Uncharacterized protein</fullName>
    </submittedName>
</protein>
<evidence type="ECO:0000313" key="1">
    <source>
        <dbReference type="EMBL" id="JAH56141.1"/>
    </source>
</evidence>
<reference evidence="1" key="2">
    <citation type="journal article" date="2015" name="Fish Shellfish Immunol.">
        <title>Early steps in the European eel (Anguilla anguilla)-Vibrio vulnificus interaction in the gills: Role of the RtxA13 toxin.</title>
        <authorList>
            <person name="Callol A."/>
            <person name="Pajuelo D."/>
            <person name="Ebbesson L."/>
            <person name="Teles M."/>
            <person name="MacKenzie S."/>
            <person name="Amaro C."/>
        </authorList>
    </citation>
    <scope>NUCLEOTIDE SEQUENCE</scope>
</reference>
<accession>A0A0E9TRD5</accession>
<sequence length="51" mass="5728">MQFITSSVWSTTDSTLPTKTHSNLTNLHTLSQWCRDRGTTPMAGCTEYAHI</sequence>